<evidence type="ECO:0000256" key="1">
    <source>
        <dbReference type="ARBA" id="ARBA00009861"/>
    </source>
</evidence>
<dbReference type="FunFam" id="3.30.559.10:FF:000008">
    <property type="entry name" value="Tryptamine hydroxycinnamoyl transferase"/>
    <property type="match status" value="1"/>
</dbReference>
<dbReference type="GO" id="GO:0016746">
    <property type="term" value="F:acyltransferase activity"/>
    <property type="evidence" value="ECO:0007669"/>
    <property type="project" value="UniProtKB-KW"/>
</dbReference>
<organism evidence="4 5">
    <name type="scientific">Tripterygium wilfordii</name>
    <name type="common">Thunder God vine</name>
    <dbReference type="NCBI Taxonomy" id="458696"/>
    <lineage>
        <taxon>Eukaryota</taxon>
        <taxon>Viridiplantae</taxon>
        <taxon>Streptophyta</taxon>
        <taxon>Embryophyta</taxon>
        <taxon>Tracheophyta</taxon>
        <taxon>Spermatophyta</taxon>
        <taxon>Magnoliopsida</taxon>
        <taxon>eudicotyledons</taxon>
        <taxon>Gunneridae</taxon>
        <taxon>Pentapetalae</taxon>
        <taxon>rosids</taxon>
        <taxon>fabids</taxon>
        <taxon>Celastrales</taxon>
        <taxon>Celastraceae</taxon>
        <taxon>Tripterygium</taxon>
    </lineage>
</organism>
<dbReference type="AlphaFoldDB" id="A0A7J7D2U0"/>
<evidence type="ECO:0000256" key="2">
    <source>
        <dbReference type="ARBA" id="ARBA00022679"/>
    </source>
</evidence>
<keyword evidence="5" id="KW-1185">Reference proteome</keyword>
<comment type="similarity">
    <text evidence="1">Belongs to the plant acyltransferase family.</text>
</comment>
<dbReference type="PANTHER" id="PTHR31896:SF12">
    <property type="entry name" value="HXXXD-TYPE ACYL-TRANSFERASE FAMILY PROTEIN"/>
    <property type="match status" value="1"/>
</dbReference>
<proteinExistence type="inferred from homology"/>
<dbReference type="InterPro" id="IPR023213">
    <property type="entry name" value="CAT-like_dom_sf"/>
</dbReference>
<accession>A0A7J7D2U0</accession>
<evidence type="ECO:0000313" key="4">
    <source>
        <dbReference type="EMBL" id="KAF5740665.1"/>
    </source>
</evidence>
<dbReference type="InParanoid" id="A0A7J7D2U0"/>
<dbReference type="EMBL" id="JAAARO010000011">
    <property type="protein sequence ID" value="KAF5740665.1"/>
    <property type="molecule type" value="Genomic_DNA"/>
</dbReference>
<gene>
    <name evidence="4" type="ORF">HS088_TW11G00742</name>
</gene>
<dbReference type="Proteomes" id="UP000593562">
    <property type="component" value="Unassembled WGS sequence"/>
</dbReference>
<dbReference type="PANTHER" id="PTHR31896">
    <property type="entry name" value="FAMILY REGULATORY PROTEIN, PUTATIVE (AFU_ORTHOLOGUE AFUA_3G14730)-RELATED"/>
    <property type="match status" value="1"/>
</dbReference>
<dbReference type="InterPro" id="IPR051283">
    <property type="entry name" value="Sec_Metabolite_Acyltrans"/>
</dbReference>
<evidence type="ECO:0000313" key="5">
    <source>
        <dbReference type="Proteomes" id="UP000593562"/>
    </source>
</evidence>
<dbReference type="FunCoup" id="A0A7J7D2U0">
    <property type="interactions" value="31"/>
</dbReference>
<dbReference type="Gene3D" id="3.30.559.10">
    <property type="entry name" value="Chloramphenicol acetyltransferase-like domain"/>
    <property type="match status" value="2"/>
</dbReference>
<name>A0A7J7D2U0_TRIWF</name>
<protein>
    <recommendedName>
        <fullName evidence="6">HXXXD-type acyl-transferase family protein</fullName>
    </recommendedName>
</protein>
<sequence length="450" mass="50853">MSSSTARQISECFIKPVHVSEEMKQPLHLTPWDLSMLSAHYIQKGILFTKPPEVEQQENFMESFLDRLKQSLYLTLLHFYPLASRFATTRSENPHSHVVFVDCNNIAGARFIHAALDMKVSDILSPNYVPVVVQSFFDLTKLLNYDGHTTPLLSIQVTELIDGIFIGCSMNHAIADGTSFWNFFNLWSEIFEAGGNYVPISHPSVFKPWFSEGQGPMINLPFKHPDEFIRPYESPELKERIFHFTAESLAKLKAQANAQSNTSKISSFQSVSALFWRSITRIRNLPPNQITSCRLAANNRTRLNPPLSRDYFGNSIITLIGVATVGELLEHDLGWAAWKLHQAVVNYNDKHVRDWLDMWLQSPFTYQLDRFFDPCSVMMGHSPRFNVYGNGFGLGKPVAVRSGYANKFDGKATCYPGQEGGGSIDLEVCLLPNSMTALESDEEFMTAAFL</sequence>
<dbReference type="OrthoDB" id="1862401at2759"/>
<evidence type="ECO:0000256" key="3">
    <source>
        <dbReference type="ARBA" id="ARBA00023315"/>
    </source>
</evidence>
<keyword evidence="2" id="KW-0808">Transferase</keyword>
<reference evidence="4 5" key="1">
    <citation type="journal article" date="2020" name="Nat. Commun.">
        <title>Genome of Tripterygium wilfordii and identification of cytochrome P450 involved in triptolide biosynthesis.</title>
        <authorList>
            <person name="Tu L."/>
            <person name="Su P."/>
            <person name="Zhang Z."/>
            <person name="Gao L."/>
            <person name="Wang J."/>
            <person name="Hu T."/>
            <person name="Zhou J."/>
            <person name="Zhang Y."/>
            <person name="Zhao Y."/>
            <person name="Liu Y."/>
            <person name="Song Y."/>
            <person name="Tong Y."/>
            <person name="Lu Y."/>
            <person name="Yang J."/>
            <person name="Xu C."/>
            <person name="Jia M."/>
            <person name="Peters R.J."/>
            <person name="Huang L."/>
            <person name="Gao W."/>
        </authorList>
    </citation>
    <scope>NUCLEOTIDE SEQUENCE [LARGE SCALE GENOMIC DNA]</scope>
    <source>
        <strain evidence="5">cv. XIE 37</strain>
        <tissue evidence="4">Leaf</tissue>
    </source>
</reference>
<keyword evidence="3" id="KW-0012">Acyltransferase</keyword>
<comment type="caution">
    <text evidence="4">The sequence shown here is derived from an EMBL/GenBank/DDBJ whole genome shotgun (WGS) entry which is preliminary data.</text>
</comment>
<dbReference type="Pfam" id="PF02458">
    <property type="entry name" value="Transferase"/>
    <property type="match status" value="1"/>
</dbReference>
<evidence type="ECO:0008006" key="6">
    <source>
        <dbReference type="Google" id="ProtNLM"/>
    </source>
</evidence>